<evidence type="ECO:0000313" key="4">
    <source>
        <dbReference type="Proteomes" id="UP001589654"/>
    </source>
</evidence>
<reference evidence="3 4" key="1">
    <citation type="submission" date="2024-09" db="EMBL/GenBank/DDBJ databases">
        <authorList>
            <person name="Sun Q."/>
            <person name="Mori K."/>
        </authorList>
    </citation>
    <scope>NUCLEOTIDE SEQUENCE [LARGE SCALE GENOMIC DNA]</scope>
    <source>
        <strain evidence="3 4">CECT 7682</strain>
    </source>
</reference>
<dbReference type="SUPFAM" id="SSF55961">
    <property type="entry name" value="Bet v1-like"/>
    <property type="match status" value="1"/>
</dbReference>
<proteinExistence type="inferred from homology"/>
<evidence type="ECO:0000313" key="3">
    <source>
        <dbReference type="EMBL" id="MFB9212657.1"/>
    </source>
</evidence>
<comment type="caution">
    <text evidence="3">The sequence shown here is derived from an EMBL/GenBank/DDBJ whole genome shotgun (WGS) entry which is preliminary data.</text>
</comment>
<gene>
    <name evidence="3" type="ORF">ACFFUR_12645</name>
</gene>
<dbReference type="InterPro" id="IPR013538">
    <property type="entry name" value="ASHA1/2-like_C"/>
</dbReference>
<organism evidence="3 4">
    <name type="scientific">Echinicola jeungdonensis</name>
    <dbReference type="NCBI Taxonomy" id="709343"/>
    <lineage>
        <taxon>Bacteria</taxon>
        <taxon>Pseudomonadati</taxon>
        <taxon>Bacteroidota</taxon>
        <taxon>Cytophagia</taxon>
        <taxon>Cytophagales</taxon>
        <taxon>Cyclobacteriaceae</taxon>
        <taxon>Echinicola</taxon>
    </lineage>
</organism>
<dbReference type="EMBL" id="JBHMEW010000063">
    <property type="protein sequence ID" value="MFB9212657.1"/>
    <property type="molecule type" value="Genomic_DNA"/>
</dbReference>
<name>A0ABV5J748_9BACT</name>
<protein>
    <submittedName>
        <fullName evidence="3">SRPBCC family protein</fullName>
    </submittedName>
</protein>
<accession>A0ABV5J748</accession>
<sequence length="142" mass="16284">MKTTNKPIITISAVIASPVEKVWELYNGPAHITQWNFAIPEWHCPKAENDLRIGGKLCSRMEAKDGSFGFDFEATYDEVIPHQKIVYTLTDGRKVMINFDELEGKTKITTQFQAELENPIEMQRDGWQAILNNFKNYAETKS</sequence>
<comment type="similarity">
    <text evidence="1">Belongs to the AHA1 family.</text>
</comment>
<feature type="domain" description="Activator of Hsp90 ATPase homologue 1/2-like C-terminal" evidence="2">
    <location>
        <begin position="17"/>
        <end position="139"/>
    </location>
</feature>
<dbReference type="Gene3D" id="3.30.530.20">
    <property type="match status" value="1"/>
</dbReference>
<evidence type="ECO:0000256" key="1">
    <source>
        <dbReference type="ARBA" id="ARBA00006817"/>
    </source>
</evidence>
<evidence type="ECO:0000259" key="2">
    <source>
        <dbReference type="Pfam" id="PF08327"/>
    </source>
</evidence>
<keyword evidence="4" id="KW-1185">Reference proteome</keyword>
<dbReference type="RefSeq" id="WP_290247572.1">
    <property type="nucleotide sequence ID" value="NZ_JAUFQT010000001.1"/>
</dbReference>
<dbReference type="Pfam" id="PF08327">
    <property type="entry name" value="AHSA1"/>
    <property type="match status" value="1"/>
</dbReference>
<dbReference type="Proteomes" id="UP001589654">
    <property type="component" value="Unassembled WGS sequence"/>
</dbReference>
<dbReference type="InterPro" id="IPR023393">
    <property type="entry name" value="START-like_dom_sf"/>
</dbReference>
<dbReference type="CDD" id="cd08897">
    <property type="entry name" value="SRPBCC_CalC_Aha1-like_4"/>
    <property type="match status" value="1"/>
</dbReference>